<protein>
    <submittedName>
        <fullName evidence="1">Unannotated protein</fullName>
    </submittedName>
</protein>
<dbReference type="EMBL" id="CAEUNJ010000042">
    <property type="protein sequence ID" value="CAB4371797.1"/>
    <property type="molecule type" value="Genomic_DNA"/>
</dbReference>
<dbReference type="SUPFAM" id="SSF110087">
    <property type="entry name" value="DR1885-like metal-binding protein"/>
    <property type="match status" value="1"/>
</dbReference>
<proteinExistence type="predicted"/>
<reference evidence="1" key="1">
    <citation type="submission" date="2020-05" db="EMBL/GenBank/DDBJ databases">
        <authorList>
            <person name="Chiriac C."/>
            <person name="Salcher M."/>
            <person name="Ghai R."/>
            <person name="Kavagutti S V."/>
        </authorList>
    </citation>
    <scope>NUCLEOTIDE SEQUENCE</scope>
</reference>
<accession>A0A6J6AP79</accession>
<gene>
    <name evidence="1" type="ORF">UFOPK4201_01065</name>
</gene>
<dbReference type="PANTHER" id="PTHR36302:SF1">
    <property type="entry name" value="COPPER CHAPERONE PCU(A)C"/>
    <property type="match status" value="1"/>
</dbReference>
<dbReference type="InterPro" id="IPR036182">
    <property type="entry name" value="PCuAC_sf"/>
</dbReference>
<dbReference type="Pfam" id="PF04314">
    <property type="entry name" value="PCuAC"/>
    <property type="match status" value="1"/>
</dbReference>
<dbReference type="Gene3D" id="2.60.40.1890">
    <property type="entry name" value="PCu(A)C copper chaperone"/>
    <property type="match status" value="1"/>
</dbReference>
<dbReference type="PANTHER" id="PTHR36302">
    <property type="entry name" value="BLR7088 PROTEIN"/>
    <property type="match status" value="1"/>
</dbReference>
<dbReference type="InterPro" id="IPR007410">
    <property type="entry name" value="LpqE-like"/>
</dbReference>
<evidence type="ECO:0000313" key="1">
    <source>
        <dbReference type="EMBL" id="CAB4371797.1"/>
    </source>
</evidence>
<dbReference type="AlphaFoldDB" id="A0A6J6AP79"/>
<sequence>MTPRSFSRPLVFAAATLFACTAVFASACSSSGSSSSSVKQSGVVVSNASATESATSGNNGEIYFTIENTNAVVDKLFSASVPQSFAKSASVQESGASAGPATTSMNDVTSVAIPANGTVTFEPGGYHVMLAGLAAPLKAGQKFDLNLGFMNAGIIKVTVTVKAS</sequence>
<dbReference type="PROSITE" id="PS51257">
    <property type="entry name" value="PROKAR_LIPOPROTEIN"/>
    <property type="match status" value="1"/>
</dbReference>
<organism evidence="1">
    <name type="scientific">freshwater metagenome</name>
    <dbReference type="NCBI Taxonomy" id="449393"/>
    <lineage>
        <taxon>unclassified sequences</taxon>
        <taxon>metagenomes</taxon>
        <taxon>ecological metagenomes</taxon>
    </lineage>
</organism>
<dbReference type="InterPro" id="IPR058248">
    <property type="entry name" value="Lxx211020-like"/>
</dbReference>
<name>A0A6J6AP79_9ZZZZ</name>